<dbReference type="HOGENOM" id="CLU_196977_0_0_1"/>
<dbReference type="eggNOG" id="ENOG502SXZU">
    <property type="taxonomic scope" value="Eukaryota"/>
</dbReference>
<dbReference type="OrthoDB" id="3003491at2759"/>
<evidence type="ECO:0000313" key="3">
    <source>
        <dbReference type="Proteomes" id="UP000030669"/>
    </source>
</evidence>
<dbReference type="AlphaFoldDB" id="S7Q4E0"/>
<dbReference type="Proteomes" id="UP000030669">
    <property type="component" value="Unassembled WGS sequence"/>
</dbReference>
<proteinExistence type="predicted"/>
<feature type="region of interest" description="Disordered" evidence="1">
    <location>
        <begin position="1"/>
        <end position="79"/>
    </location>
</feature>
<reference evidence="2 3" key="1">
    <citation type="journal article" date="2012" name="Science">
        <title>The Paleozoic origin of enzymatic lignin decomposition reconstructed from 31 fungal genomes.</title>
        <authorList>
            <person name="Floudas D."/>
            <person name="Binder M."/>
            <person name="Riley R."/>
            <person name="Barry K."/>
            <person name="Blanchette R.A."/>
            <person name="Henrissat B."/>
            <person name="Martinez A.T."/>
            <person name="Otillar R."/>
            <person name="Spatafora J.W."/>
            <person name="Yadav J.S."/>
            <person name="Aerts A."/>
            <person name="Benoit I."/>
            <person name="Boyd A."/>
            <person name="Carlson A."/>
            <person name="Copeland A."/>
            <person name="Coutinho P.M."/>
            <person name="de Vries R.P."/>
            <person name="Ferreira P."/>
            <person name="Findley K."/>
            <person name="Foster B."/>
            <person name="Gaskell J."/>
            <person name="Glotzer D."/>
            <person name="Gorecki P."/>
            <person name="Heitman J."/>
            <person name="Hesse C."/>
            <person name="Hori C."/>
            <person name="Igarashi K."/>
            <person name="Jurgens J.A."/>
            <person name="Kallen N."/>
            <person name="Kersten P."/>
            <person name="Kohler A."/>
            <person name="Kuees U."/>
            <person name="Kumar T.K.A."/>
            <person name="Kuo A."/>
            <person name="LaButti K."/>
            <person name="Larrondo L.F."/>
            <person name="Lindquist E."/>
            <person name="Ling A."/>
            <person name="Lombard V."/>
            <person name="Lucas S."/>
            <person name="Lundell T."/>
            <person name="Martin R."/>
            <person name="McLaughlin D.J."/>
            <person name="Morgenstern I."/>
            <person name="Morin E."/>
            <person name="Murat C."/>
            <person name="Nagy L.G."/>
            <person name="Nolan M."/>
            <person name="Ohm R.A."/>
            <person name="Patyshakuliyeva A."/>
            <person name="Rokas A."/>
            <person name="Ruiz-Duenas F.J."/>
            <person name="Sabat G."/>
            <person name="Salamov A."/>
            <person name="Samejima M."/>
            <person name="Schmutz J."/>
            <person name="Slot J.C."/>
            <person name="St John F."/>
            <person name="Stenlid J."/>
            <person name="Sun H."/>
            <person name="Sun S."/>
            <person name="Syed K."/>
            <person name="Tsang A."/>
            <person name="Wiebenga A."/>
            <person name="Young D."/>
            <person name="Pisabarro A."/>
            <person name="Eastwood D.C."/>
            <person name="Martin F."/>
            <person name="Cullen D."/>
            <person name="Grigoriev I.V."/>
            <person name="Hibbett D.S."/>
        </authorList>
    </citation>
    <scope>NUCLEOTIDE SEQUENCE [LARGE SCALE GENOMIC DNA]</scope>
    <source>
        <strain evidence="2 3">ATCC 11539</strain>
    </source>
</reference>
<dbReference type="EMBL" id="KB469303">
    <property type="protein sequence ID" value="EPQ54886.1"/>
    <property type="molecule type" value="Genomic_DNA"/>
</dbReference>
<evidence type="ECO:0000313" key="2">
    <source>
        <dbReference type="EMBL" id="EPQ54886.1"/>
    </source>
</evidence>
<feature type="compositionally biased region" description="Basic and acidic residues" evidence="1">
    <location>
        <begin position="11"/>
        <end position="34"/>
    </location>
</feature>
<protein>
    <submittedName>
        <fullName evidence="2">Uncharacterized protein</fullName>
    </submittedName>
</protein>
<dbReference type="KEGG" id="gtr:GLOTRDRAFT_139346"/>
<accession>S7Q4E0</accession>
<organism evidence="2 3">
    <name type="scientific">Gloeophyllum trabeum (strain ATCC 11539 / FP-39264 / Madison 617)</name>
    <name type="common">Brown rot fungus</name>
    <dbReference type="NCBI Taxonomy" id="670483"/>
    <lineage>
        <taxon>Eukaryota</taxon>
        <taxon>Fungi</taxon>
        <taxon>Dikarya</taxon>
        <taxon>Basidiomycota</taxon>
        <taxon>Agaricomycotina</taxon>
        <taxon>Agaricomycetes</taxon>
        <taxon>Gloeophyllales</taxon>
        <taxon>Gloeophyllaceae</taxon>
        <taxon>Gloeophyllum</taxon>
    </lineage>
</organism>
<feature type="compositionally biased region" description="Polar residues" evidence="1">
    <location>
        <begin position="35"/>
        <end position="44"/>
    </location>
</feature>
<feature type="compositionally biased region" description="Basic and acidic residues" evidence="1">
    <location>
        <begin position="56"/>
        <end position="73"/>
    </location>
</feature>
<dbReference type="RefSeq" id="XP_007867112.1">
    <property type="nucleotide sequence ID" value="XM_007868921.1"/>
</dbReference>
<keyword evidence="3" id="KW-1185">Reference proteome</keyword>
<dbReference type="GeneID" id="19304224"/>
<evidence type="ECO:0000256" key="1">
    <source>
        <dbReference type="SAM" id="MobiDB-lite"/>
    </source>
</evidence>
<name>S7Q4E0_GLOTA</name>
<gene>
    <name evidence="2" type="ORF">GLOTRDRAFT_139346</name>
</gene>
<dbReference type="OMA" id="KQPGANK"/>
<sequence>MATTHNFVGDKLIDELPQESKQKLNDDKLTETEAQRVQGSTQEPGANKRAGVATRDPAEFDTKGRGAHGDTKPVQDPVL</sequence>